<organism evidence="1 2">
    <name type="scientific">Zosterops borbonicus</name>
    <dbReference type="NCBI Taxonomy" id="364589"/>
    <lineage>
        <taxon>Eukaryota</taxon>
        <taxon>Metazoa</taxon>
        <taxon>Chordata</taxon>
        <taxon>Craniata</taxon>
        <taxon>Vertebrata</taxon>
        <taxon>Euteleostomi</taxon>
        <taxon>Archelosauria</taxon>
        <taxon>Archosauria</taxon>
        <taxon>Dinosauria</taxon>
        <taxon>Saurischia</taxon>
        <taxon>Theropoda</taxon>
        <taxon>Coelurosauria</taxon>
        <taxon>Aves</taxon>
        <taxon>Neognathae</taxon>
        <taxon>Neoaves</taxon>
        <taxon>Telluraves</taxon>
        <taxon>Australaves</taxon>
        <taxon>Passeriformes</taxon>
        <taxon>Sylvioidea</taxon>
        <taxon>Zosteropidae</taxon>
        <taxon>Zosterops</taxon>
    </lineage>
</organism>
<dbReference type="EMBL" id="SWJQ01005014">
    <property type="protein sequence ID" value="TRZ05308.1"/>
    <property type="molecule type" value="Genomic_DNA"/>
</dbReference>
<feature type="non-terminal residue" evidence="1">
    <location>
        <position position="1"/>
    </location>
</feature>
<reference evidence="1" key="1">
    <citation type="submission" date="2019-04" db="EMBL/GenBank/DDBJ databases">
        <title>Genome assembly of Zosterops borbonicus 15179.</title>
        <authorList>
            <person name="Leroy T."/>
            <person name="Anselmetti Y."/>
            <person name="Tilak M.-K."/>
            <person name="Nabholz B."/>
        </authorList>
    </citation>
    <scope>NUCLEOTIDE SEQUENCE</scope>
    <source>
        <strain evidence="1">HGM_15179</strain>
        <tissue evidence="1">Muscle</tissue>
    </source>
</reference>
<name>A0A8K1D6J5_9PASS</name>
<dbReference type="OrthoDB" id="8944635at2759"/>
<comment type="caution">
    <text evidence="1">The sequence shown here is derived from an EMBL/GenBank/DDBJ whole genome shotgun (WGS) entry which is preliminary data.</text>
</comment>
<accession>A0A8K1D6J5</accession>
<protein>
    <submittedName>
        <fullName evidence="1">Uncharacterized protein</fullName>
    </submittedName>
</protein>
<proteinExistence type="predicted"/>
<sequence length="52" mass="5872">MVAKRGPGNSLTSECVKSNEGDEEIIKVYLKSRGDQEEPLTQLKSELRHIQE</sequence>
<evidence type="ECO:0000313" key="1">
    <source>
        <dbReference type="EMBL" id="TRZ05308.1"/>
    </source>
</evidence>
<dbReference type="AlphaFoldDB" id="A0A8K1D6J5"/>
<keyword evidence="2" id="KW-1185">Reference proteome</keyword>
<dbReference type="Proteomes" id="UP000796761">
    <property type="component" value="Unassembled WGS sequence"/>
</dbReference>
<gene>
    <name evidence="1" type="ORF">HGM15179_021799</name>
</gene>
<evidence type="ECO:0000313" key="2">
    <source>
        <dbReference type="Proteomes" id="UP000796761"/>
    </source>
</evidence>